<evidence type="ECO:0000313" key="8">
    <source>
        <dbReference type="Proteomes" id="UP000287033"/>
    </source>
</evidence>
<dbReference type="OrthoDB" id="10033535at2759"/>
<dbReference type="EMBL" id="BEZZ01000239">
    <property type="protein sequence ID" value="GCC29196.1"/>
    <property type="molecule type" value="Genomic_DNA"/>
</dbReference>
<dbReference type="OMA" id="CCKVPVE"/>
<keyword evidence="8" id="KW-1185">Reference proteome</keyword>
<comment type="similarity">
    <text evidence="2 6">Belongs to the tetraspanin (TM4SF) family.</text>
</comment>
<dbReference type="InterPro" id="IPR008952">
    <property type="entry name" value="Tetraspanin_EC2_sf"/>
</dbReference>
<protein>
    <recommendedName>
        <fullName evidence="6">Tetraspanin</fullName>
    </recommendedName>
</protein>
<evidence type="ECO:0000256" key="1">
    <source>
        <dbReference type="ARBA" id="ARBA00004141"/>
    </source>
</evidence>
<dbReference type="GO" id="GO:0005886">
    <property type="term" value="C:plasma membrane"/>
    <property type="evidence" value="ECO:0007669"/>
    <property type="project" value="TreeGrafter"/>
</dbReference>
<name>A0A401SFL2_CHIPU</name>
<accession>A0A401SFL2</accession>
<reference evidence="7 8" key="1">
    <citation type="journal article" date="2018" name="Nat. Ecol. Evol.">
        <title>Shark genomes provide insights into elasmobranch evolution and the origin of vertebrates.</title>
        <authorList>
            <person name="Hara Y"/>
            <person name="Yamaguchi K"/>
            <person name="Onimaru K"/>
            <person name="Kadota M"/>
            <person name="Koyanagi M"/>
            <person name="Keeley SD"/>
            <person name="Tatsumi K"/>
            <person name="Tanaka K"/>
            <person name="Motone F"/>
            <person name="Kageyama Y"/>
            <person name="Nozu R"/>
            <person name="Adachi N"/>
            <person name="Nishimura O"/>
            <person name="Nakagawa R"/>
            <person name="Tanegashima C"/>
            <person name="Kiyatake I"/>
            <person name="Matsumoto R"/>
            <person name="Murakumo K"/>
            <person name="Nishida K"/>
            <person name="Terakita A"/>
            <person name="Kuratani S"/>
            <person name="Sato K"/>
            <person name="Hyodo S Kuraku.S."/>
        </authorList>
    </citation>
    <scope>NUCLEOTIDE SEQUENCE [LARGE SCALE GENOMIC DNA]</scope>
</reference>
<feature type="transmembrane region" description="Helical" evidence="6">
    <location>
        <begin position="77"/>
        <end position="99"/>
    </location>
</feature>
<dbReference type="STRING" id="137246.A0A401SFL2"/>
<evidence type="ECO:0000256" key="2">
    <source>
        <dbReference type="ARBA" id="ARBA00006840"/>
    </source>
</evidence>
<dbReference type="PRINTS" id="PR00259">
    <property type="entry name" value="TMFOUR"/>
</dbReference>
<evidence type="ECO:0000256" key="3">
    <source>
        <dbReference type="ARBA" id="ARBA00022692"/>
    </source>
</evidence>
<dbReference type="Gene3D" id="1.10.1450.10">
    <property type="entry name" value="Tetraspanin"/>
    <property type="match status" value="1"/>
</dbReference>
<dbReference type="Pfam" id="PF00335">
    <property type="entry name" value="Tetraspanin"/>
    <property type="match status" value="1"/>
</dbReference>
<comment type="caution">
    <text evidence="6">Lacks conserved residue(s) required for the propagation of feature annotation.</text>
</comment>
<evidence type="ECO:0000256" key="5">
    <source>
        <dbReference type="ARBA" id="ARBA00023136"/>
    </source>
</evidence>
<dbReference type="PANTHER" id="PTHR19282">
    <property type="entry name" value="TETRASPANIN"/>
    <property type="match status" value="1"/>
</dbReference>
<feature type="transmembrane region" description="Helical" evidence="6">
    <location>
        <begin position="44"/>
        <end position="65"/>
    </location>
</feature>
<dbReference type="InterPro" id="IPR000301">
    <property type="entry name" value="Tetraspanin_animals"/>
</dbReference>
<keyword evidence="5 6" id="KW-0472">Membrane</keyword>
<dbReference type="Proteomes" id="UP000287033">
    <property type="component" value="Unassembled WGS sequence"/>
</dbReference>
<comment type="subcellular location">
    <subcellularLocation>
        <location evidence="1 6">Membrane</location>
        <topology evidence="1 6">Multi-pass membrane protein</topology>
    </subcellularLocation>
</comment>
<evidence type="ECO:0000313" key="7">
    <source>
        <dbReference type="EMBL" id="GCC29196.1"/>
    </source>
</evidence>
<dbReference type="InterPro" id="IPR018499">
    <property type="entry name" value="Tetraspanin/Peripherin"/>
</dbReference>
<evidence type="ECO:0000256" key="4">
    <source>
        <dbReference type="ARBA" id="ARBA00022989"/>
    </source>
</evidence>
<organism evidence="7 8">
    <name type="scientific">Chiloscyllium punctatum</name>
    <name type="common">Brownbanded bambooshark</name>
    <name type="synonym">Hemiscyllium punctatum</name>
    <dbReference type="NCBI Taxonomy" id="137246"/>
    <lineage>
        <taxon>Eukaryota</taxon>
        <taxon>Metazoa</taxon>
        <taxon>Chordata</taxon>
        <taxon>Craniata</taxon>
        <taxon>Vertebrata</taxon>
        <taxon>Chondrichthyes</taxon>
        <taxon>Elasmobranchii</taxon>
        <taxon>Galeomorphii</taxon>
        <taxon>Galeoidea</taxon>
        <taxon>Orectolobiformes</taxon>
        <taxon>Hemiscylliidae</taxon>
        <taxon>Chiloscyllium</taxon>
    </lineage>
</organism>
<keyword evidence="3 6" id="KW-0812">Transmembrane</keyword>
<dbReference type="PIRSF" id="PIRSF002419">
    <property type="entry name" value="Tetraspanin"/>
    <property type="match status" value="1"/>
</dbReference>
<dbReference type="SUPFAM" id="SSF48652">
    <property type="entry name" value="Tetraspanin"/>
    <property type="match status" value="1"/>
</dbReference>
<proteinExistence type="inferred from homology"/>
<dbReference type="AlphaFoldDB" id="A0A401SFL2"/>
<comment type="caution">
    <text evidence="7">The sequence shown here is derived from an EMBL/GenBank/DDBJ whole genome shotgun (WGS) entry which is preliminary data.</text>
</comment>
<dbReference type="PANTHER" id="PTHR19282:SF544">
    <property type="entry name" value="TETRASPANIN"/>
    <property type="match status" value="1"/>
</dbReference>
<gene>
    <name evidence="7" type="ORF">chiPu_0007633</name>
</gene>
<sequence length="240" mass="27146">MQFRSTFLIFFWTPFSKVFGIELMWLGASVHLNLYPISLLASKLVPAVLTIAGVLIFFMAVFGFVAVWKESSTMMKVFLILMILVCFVEVAVEVFTYVFRSQVYNNITGGFEKSIHGYARSVHGYEKSKLEVLIDQLQIKFLCCGSNNYTDWFKTTFGQATLSVPVSCCINMTDSCGRDVSYQTANIHTMGCTRILTAWMEECFSVIRGTGVGFTFAQVIGIFTSYLYIKKLQDNYVPGY</sequence>
<keyword evidence="4 6" id="KW-1133">Transmembrane helix</keyword>
<evidence type="ECO:0000256" key="6">
    <source>
        <dbReference type="RuleBase" id="RU361218"/>
    </source>
</evidence>